<feature type="region of interest" description="Disordered" evidence="1">
    <location>
        <begin position="1"/>
        <end position="37"/>
    </location>
</feature>
<reference evidence="3 4" key="1">
    <citation type="submission" date="2018-11" db="EMBL/GenBank/DDBJ databases">
        <title>Genome sequence of Saitozyma podzolica DSM 27192.</title>
        <authorList>
            <person name="Aliyu H."/>
            <person name="Gorte O."/>
            <person name="Ochsenreither K."/>
        </authorList>
    </citation>
    <scope>NUCLEOTIDE SEQUENCE [LARGE SCALE GENOMIC DNA]</scope>
    <source>
        <strain evidence="3 4">DSM 27192</strain>
    </source>
</reference>
<evidence type="ECO:0000313" key="4">
    <source>
        <dbReference type="Proteomes" id="UP000279259"/>
    </source>
</evidence>
<dbReference type="SUPFAM" id="SSF49599">
    <property type="entry name" value="TRAF domain-like"/>
    <property type="match status" value="1"/>
</dbReference>
<dbReference type="OrthoDB" id="6359816at2759"/>
<organism evidence="3 4">
    <name type="scientific">Saitozyma podzolica</name>
    <dbReference type="NCBI Taxonomy" id="1890683"/>
    <lineage>
        <taxon>Eukaryota</taxon>
        <taxon>Fungi</taxon>
        <taxon>Dikarya</taxon>
        <taxon>Basidiomycota</taxon>
        <taxon>Agaricomycotina</taxon>
        <taxon>Tremellomycetes</taxon>
        <taxon>Tremellales</taxon>
        <taxon>Trimorphomycetaceae</taxon>
        <taxon>Saitozyma</taxon>
    </lineage>
</organism>
<dbReference type="InterPro" id="IPR002083">
    <property type="entry name" value="MATH/TRAF_dom"/>
</dbReference>
<feature type="region of interest" description="Disordered" evidence="1">
    <location>
        <begin position="357"/>
        <end position="411"/>
    </location>
</feature>
<feature type="compositionally biased region" description="Low complexity" evidence="1">
    <location>
        <begin position="361"/>
        <end position="381"/>
    </location>
</feature>
<feature type="compositionally biased region" description="Basic and acidic residues" evidence="1">
    <location>
        <begin position="382"/>
        <end position="405"/>
    </location>
</feature>
<evidence type="ECO:0000313" key="3">
    <source>
        <dbReference type="EMBL" id="RSH90295.1"/>
    </source>
</evidence>
<feature type="compositionally biased region" description="Low complexity" evidence="1">
    <location>
        <begin position="26"/>
        <end position="35"/>
    </location>
</feature>
<feature type="compositionally biased region" description="Polar residues" evidence="1">
    <location>
        <begin position="581"/>
        <end position="593"/>
    </location>
</feature>
<dbReference type="PANTHER" id="PTHR24413">
    <property type="entry name" value="SPECKLE-TYPE POZ PROTEIN"/>
    <property type="match status" value="1"/>
</dbReference>
<comment type="caution">
    <text evidence="3">The sequence shown here is derived from an EMBL/GenBank/DDBJ whole genome shotgun (WGS) entry which is preliminary data.</text>
</comment>
<accession>A0A427YGL0</accession>
<name>A0A427YGL0_9TREE</name>
<evidence type="ECO:0000259" key="2">
    <source>
        <dbReference type="PROSITE" id="PS50144"/>
    </source>
</evidence>
<dbReference type="SUPFAM" id="SSF54695">
    <property type="entry name" value="POZ domain"/>
    <property type="match status" value="1"/>
</dbReference>
<proteinExistence type="predicted"/>
<dbReference type="Proteomes" id="UP000279259">
    <property type="component" value="Unassembled WGS sequence"/>
</dbReference>
<dbReference type="InterPro" id="IPR011333">
    <property type="entry name" value="SKP1/BTB/POZ_sf"/>
</dbReference>
<sequence>MAAVPPPYAPREHAQVQPGPNPPSNPAASSSSSGPEFAETTSVCLEWRQSGLRAMYDGSKGDAKSKCIKSAVFGDADNLWEVLWYPNSGVQGGDYASLYLSCVPTPQEREQGIGTKWARKGLWWFRFEIKSTLPDERTGKIVTLATKDASDHTFAVKTANWGWQQFSKRDQLFLNSSVLASDSFVIICTIQAQPQPPAGYWLGMGLPPNSNWLGATTSVGNRPVGSGGGLSAWSGGEGASGGVAGGTTAAGGVKRVVPRELVSAVGSLLDDELYSDVEFIIPAPRSRRNGIEDSRERQPPRRVYANKKLLCRCAYFEAMFTGGFSEVEGVIEDEDDEDDYDMLSDSDVEDEAADLAGLPPSATTHLTTSSLSGSGSGLSWTSRRDSTASDRHPMRDEPEGHHDGGGGESGIETQLQTQLHVHSDVVGVGIGGGGTGSAAATSAGAGMAGDGHVEEAMEEQEQMAESPPKREVGVGQGTAGGTRAGDGMGATGPGPKKTRVMVRDAAWSTWWAVLYWIYTDTIFFAPLTSSFEHPSPRSRPSSLSSIPVPEPRTRREWIRQWTDERGIAPGPGPGPGPGVASGTSQTPRYLGNSSVEPGPGLGLGIGIGIGSDDPVGPRPVSAKAVYRLADKLDLPALKLRAFQHIIAGVTAQNIPAEVFSRFSSTFEDVRKVQVAYFLKHWSEIKKSETMMQIWQQIRLGKHVGFEEARSAPLVSGGSEQ</sequence>
<dbReference type="Gene3D" id="3.30.710.10">
    <property type="entry name" value="Potassium Channel Kv1.1, Chain A"/>
    <property type="match status" value="1"/>
</dbReference>
<feature type="region of interest" description="Disordered" evidence="1">
    <location>
        <begin position="564"/>
        <end position="593"/>
    </location>
</feature>
<dbReference type="EMBL" id="RSCD01000011">
    <property type="protein sequence ID" value="RSH90295.1"/>
    <property type="molecule type" value="Genomic_DNA"/>
</dbReference>
<feature type="domain" description="MATH" evidence="2">
    <location>
        <begin position="42"/>
        <end position="190"/>
    </location>
</feature>
<dbReference type="AlphaFoldDB" id="A0A427YGL0"/>
<feature type="region of interest" description="Disordered" evidence="1">
    <location>
        <begin position="456"/>
        <end position="495"/>
    </location>
</feature>
<gene>
    <name evidence="3" type="ORF">EHS25_001629</name>
</gene>
<dbReference type="STRING" id="1890683.A0A427YGL0"/>
<dbReference type="PROSITE" id="PS50144">
    <property type="entry name" value="MATH"/>
    <property type="match status" value="1"/>
</dbReference>
<dbReference type="CDD" id="cd00121">
    <property type="entry name" value="MATH"/>
    <property type="match status" value="1"/>
</dbReference>
<protein>
    <recommendedName>
        <fullName evidence="2">MATH domain-containing protein</fullName>
    </recommendedName>
</protein>
<evidence type="ECO:0000256" key="1">
    <source>
        <dbReference type="SAM" id="MobiDB-lite"/>
    </source>
</evidence>
<feature type="compositionally biased region" description="Gly residues" evidence="1">
    <location>
        <begin position="474"/>
        <end position="492"/>
    </location>
</feature>
<dbReference type="InterPro" id="IPR008974">
    <property type="entry name" value="TRAF-like"/>
</dbReference>
<dbReference type="Gene3D" id="2.60.210.10">
    <property type="entry name" value="Apoptosis, Tumor Necrosis Factor Receptor Associated Protein 2, Chain A"/>
    <property type="match status" value="1"/>
</dbReference>
<feature type="compositionally biased region" description="Low complexity" evidence="1">
    <location>
        <begin position="531"/>
        <end position="547"/>
    </location>
</feature>
<feature type="region of interest" description="Disordered" evidence="1">
    <location>
        <begin position="531"/>
        <end position="552"/>
    </location>
</feature>
<keyword evidence="4" id="KW-1185">Reference proteome</keyword>